<keyword evidence="3" id="KW-1185">Reference proteome</keyword>
<organism evidence="2 3">
    <name type="scientific">Lolium multiflorum</name>
    <name type="common">Italian ryegrass</name>
    <name type="synonym">Lolium perenne subsp. multiflorum</name>
    <dbReference type="NCBI Taxonomy" id="4521"/>
    <lineage>
        <taxon>Eukaryota</taxon>
        <taxon>Viridiplantae</taxon>
        <taxon>Streptophyta</taxon>
        <taxon>Embryophyta</taxon>
        <taxon>Tracheophyta</taxon>
        <taxon>Spermatophyta</taxon>
        <taxon>Magnoliopsida</taxon>
        <taxon>Liliopsida</taxon>
        <taxon>Poales</taxon>
        <taxon>Poaceae</taxon>
        <taxon>BOP clade</taxon>
        <taxon>Pooideae</taxon>
        <taxon>Poodae</taxon>
        <taxon>Poeae</taxon>
        <taxon>Poeae Chloroplast Group 2 (Poeae type)</taxon>
        <taxon>Loliodinae</taxon>
        <taxon>Loliinae</taxon>
        <taxon>Lolium</taxon>
    </lineage>
</organism>
<evidence type="ECO:0000256" key="1">
    <source>
        <dbReference type="SAM" id="MobiDB-lite"/>
    </source>
</evidence>
<evidence type="ECO:0000313" key="2">
    <source>
        <dbReference type="EMBL" id="KAK1677507.1"/>
    </source>
</evidence>
<feature type="region of interest" description="Disordered" evidence="1">
    <location>
        <begin position="92"/>
        <end position="113"/>
    </location>
</feature>
<dbReference type="AlphaFoldDB" id="A0AAD8WQU7"/>
<accession>A0AAD8WQU7</accession>
<comment type="caution">
    <text evidence="2">The sequence shown here is derived from an EMBL/GenBank/DDBJ whole genome shotgun (WGS) entry which is preliminary data.</text>
</comment>
<evidence type="ECO:0000313" key="3">
    <source>
        <dbReference type="Proteomes" id="UP001231189"/>
    </source>
</evidence>
<name>A0AAD8WQU7_LOLMU</name>
<reference evidence="2" key="1">
    <citation type="submission" date="2023-07" db="EMBL/GenBank/DDBJ databases">
        <title>A chromosome-level genome assembly of Lolium multiflorum.</title>
        <authorList>
            <person name="Chen Y."/>
            <person name="Copetti D."/>
            <person name="Kolliker R."/>
            <person name="Studer B."/>
        </authorList>
    </citation>
    <scope>NUCLEOTIDE SEQUENCE</scope>
    <source>
        <strain evidence="2">02402/16</strain>
        <tissue evidence="2">Leaf</tissue>
    </source>
</reference>
<gene>
    <name evidence="2" type="ORF">QYE76_038355</name>
</gene>
<dbReference type="Proteomes" id="UP001231189">
    <property type="component" value="Unassembled WGS sequence"/>
</dbReference>
<dbReference type="EMBL" id="JAUUTY010000002">
    <property type="protein sequence ID" value="KAK1677507.1"/>
    <property type="molecule type" value="Genomic_DNA"/>
</dbReference>
<sequence length="155" mass="16521">MRSMEHPPPPPTPVAAAAPPIALDPTMGATPTNVDVVAMVSMTQVRQKRRRAGTHLVATTATAAPAVPPPPSPPHIFVLGLAQRADVNIGAPPLDSFGFHGDEEEADDDKEAHNEDVTKIKEGVFEVIQEDAGSQRPTVHSLNYTELEDVLLVRA</sequence>
<proteinExistence type="predicted"/>
<feature type="compositionally biased region" description="Pro residues" evidence="1">
    <location>
        <begin position="1"/>
        <end position="13"/>
    </location>
</feature>
<feature type="compositionally biased region" description="Low complexity" evidence="1">
    <location>
        <begin position="14"/>
        <end position="25"/>
    </location>
</feature>
<feature type="region of interest" description="Disordered" evidence="1">
    <location>
        <begin position="1"/>
        <end position="26"/>
    </location>
</feature>
<protein>
    <submittedName>
        <fullName evidence="2">Uncharacterized protein</fullName>
    </submittedName>
</protein>